<comment type="caution">
    <text evidence="2">The sequence shown here is derived from an EMBL/GenBank/DDBJ whole genome shotgun (WGS) entry which is preliminary data.</text>
</comment>
<dbReference type="eggNOG" id="COG0841">
    <property type="taxonomic scope" value="Bacteria"/>
</dbReference>
<evidence type="ECO:0000313" key="2">
    <source>
        <dbReference type="EMBL" id="KEQ15655.1"/>
    </source>
</evidence>
<dbReference type="Gene3D" id="3.30.70.1320">
    <property type="entry name" value="Multidrug efflux transporter AcrB pore domain like"/>
    <property type="match status" value="1"/>
</dbReference>
<reference evidence="2 3" key="1">
    <citation type="submission" date="2014-06" db="EMBL/GenBank/DDBJ databases">
        <title>Whole Genome Sequences of Three Symbiotic Endozoicomonas Bacteria.</title>
        <authorList>
            <person name="Neave M.J."/>
            <person name="Apprill A."/>
            <person name="Voolstra C.R."/>
        </authorList>
    </citation>
    <scope>NUCLEOTIDE SEQUENCE [LARGE SCALE GENOMIC DNA]</scope>
    <source>
        <strain evidence="2 3">LMG 24815</strain>
    </source>
</reference>
<dbReference type="RefSeq" id="WP_034872947.1">
    <property type="nucleotide sequence ID" value="NZ_JOKG01000001.1"/>
</dbReference>
<feature type="transmembrane region" description="Helical" evidence="1">
    <location>
        <begin position="852"/>
        <end position="872"/>
    </location>
</feature>
<dbReference type="EMBL" id="JOKG01000001">
    <property type="protein sequence ID" value="KEQ15655.1"/>
    <property type="molecule type" value="Genomic_DNA"/>
</dbReference>
<feature type="transmembrane region" description="Helical" evidence="1">
    <location>
        <begin position="995"/>
        <end position="1021"/>
    </location>
</feature>
<dbReference type="InterPro" id="IPR027463">
    <property type="entry name" value="AcrB_DN_DC_subdom"/>
</dbReference>
<protein>
    <submittedName>
        <fullName evidence="2">Acriflavin resistance protein</fullName>
    </submittedName>
</protein>
<feature type="transmembrane region" description="Helical" evidence="1">
    <location>
        <begin position="879"/>
        <end position="899"/>
    </location>
</feature>
<name>A0A081NB32_9GAMM</name>
<evidence type="ECO:0000313" key="3">
    <source>
        <dbReference type="Proteomes" id="UP000028006"/>
    </source>
</evidence>
<dbReference type="GO" id="GO:0042910">
    <property type="term" value="F:xenobiotic transmembrane transporter activity"/>
    <property type="evidence" value="ECO:0007669"/>
    <property type="project" value="TreeGrafter"/>
</dbReference>
<organism evidence="2 3">
    <name type="scientific">Endozoicomonas montiporae</name>
    <dbReference type="NCBI Taxonomy" id="1027273"/>
    <lineage>
        <taxon>Bacteria</taxon>
        <taxon>Pseudomonadati</taxon>
        <taxon>Pseudomonadota</taxon>
        <taxon>Gammaproteobacteria</taxon>
        <taxon>Oceanospirillales</taxon>
        <taxon>Endozoicomonadaceae</taxon>
        <taxon>Endozoicomonas</taxon>
    </lineage>
</organism>
<dbReference type="SUPFAM" id="SSF82714">
    <property type="entry name" value="Multidrug efflux transporter AcrB TolC docking domain, DN and DC subdomains"/>
    <property type="match status" value="2"/>
</dbReference>
<dbReference type="SUPFAM" id="SSF82866">
    <property type="entry name" value="Multidrug efflux transporter AcrB transmembrane domain"/>
    <property type="match status" value="2"/>
</dbReference>
<feature type="transmembrane region" description="Helical" evidence="1">
    <location>
        <begin position="359"/>
        <end position="379"/>
    </location>
</feature>
<keyword evidence="3" id="KW-1185">Reference proteome</keyword>
<dbReference type="InterPro" id="IPR001036">
    <property type="entry name" value="Acrflvin-R"/>
</dbReference>
<dbReference type="Pfam" id="PF00873">
    <property type="entry name" value="ACR_tran"/>
    <property type="match status" value="1"/>
</dbReference>
<feature type="transmembrane region" description="Helical" evidence="1">
    <location>
        <begin position="955"/>
        <end position="975"/>
    </location>
</feature>
<keyword evidence="1" id="KW-0812">Transmembrane</keyword>
<gene>
    <name evidence="2" type="ORF">GZ77_03465</name>
</gene>
<feature type="transmembrane region" description="Helical" evidence="1">
    <location>
        <begin position="429"/>
        <end position="451"/>
    </location>
</feature>
<feature type="transmembrane region" description="Helical" evidence="1">
    <location>
        <begin position="337"/>
        <end position="354"/>
    </location>
</feature>
<dbReference type="SUPFAM" id="SSF82693">
    <property type="entry name" value="Multidrug efflux transporter AcrB pore domain, PN1, PN2, PC1 and PC2 subdomains"/>
    <property type="match status" value="2"/>
</dbReference>
<keyword evidence="1" id="KW-1133">Transmembrane helix</keyword>
<sequence length="1032" mass="111845">MHAIIKLFLSRTRTVLMLFVLLLSLGTLSYITIPKEAAPDVPIPVVYVSVHYEGISPEDSERLMVLPLEKELRGIAGIKEITSTASQSHASITIEFIAGLDITKVMADVRDKVNQAKSKLPDGSDEPVVKQITIASMEPVITVILSGDMPERALIQIARKVRDVLEGRREILEVTIGGDREDVIDVVIDPLKLESYGLVPADVVNLVGSNNKLVAAGNVDNGNGRFAVKVPAVYKTPADILAQPVKVDGDKVITFADVATVRSTFKDGGSYASMNGEPSVSLEVKKRPGENIIQTIEVTKAIVAEVQKQAPDSLQVDFSKDQSKDVQLMLLDLQNNVLSAVILVVIVILGALGLRSSILVGLAIPGAFLTGILMIAIFGLTINMIVLFALIMSVGMLVDGAIVVTEFADRKMSEGLPRKDAYLQASLRMSWPITASTATTLAAFFPLMFWPGMMGEFMMYLPLTLIATLSASLVMALIFIPTIGTLIGKPRVLSPTETINVKASEVGELATMVGLSGRYTRLLTKALNHPGKIVGSGLLLVCAIYWAFGRVGNGVEFFPSVETNYARVSLLANTSNYSIDEKHDIVKQAENLLMELPVIKSVYARTGDKQSIGTLSLTLVDWQYRGPAPEVMEQIKEKLSIFSGLDILVNRQKDGPPSGVPLSLTIFSENLGHLDNSLRIVERVLRNHPKVVNIEHNGSTPGYEWQMNIDRTEAARFGADVTTTGSMIQMVTSGLKVGSYRPDNSNDEVDIRIRFPEQDRHLESIDRLRLMTAAGLVPISHFTDRTIASKLDNINHTDGLRSVNIGGDLLEGEQLGKILPEIFAEIEAAGLPDGVSVSIKGEQADQQESQTFLIKAFAVALFVMAMILVSQFNSFYQAFLIMSAVVLSTGGVFIGLLVTGQPFGIVMSGIGVISLAGIIVNNNIVLIDTYNTLRERGMDATQAVLRTGAQRLRPVLLTTVTTVLGLLPMVLSANIDLFAHKIDIGAPSTQMWNQLSVAIASGLSFATVLTLFITPCLLVIAGRREDRRNNQI</sequence>
<dbReference type="Gene3D" id="3.30.70.1430">
    <property type="entry name" value="Multidrug efflux transporter AcrB pore domain"/>
    <property type="match status" value="2"/>
</dbReference>
<proteinExistence type="predicted"/>
<dbReference type="PRINTS" id="PR00702">
    <property type="entry name" value="ACRIFLAVINRP"/>
</dbReference>
<feature type="transmembrane region" description="Helical" evidence="1">
    <location>
        <begin position="457"/>
        <end position="480"/>
    </location>
</feature>
<dbReference type="Gene3D" id="3.30.2090.10">
    <property type="entry name" value="Multidrug efflux transporter AcrB TolC docking domain, DN and DC subdomains"/>
    <property type="match status" value="2"/>
</dbReference>
<dbReference type="Gene3D" id="3.30.70.1440">
    <property type="entry name" value="Multidrug efflux transporter AcrB pore domain"/>
    <property type="match status" value="1"/>
</dbReference>
<keyword evidence="1" id="KW-0472">Membrane</keyword>
<feature type="transmembrane region" description="Helical" evidence="1">
    <location>
        <begin position="385"/>
        <end position="408"/>
    </location>
</feature>
<dbReference type="Gene3D" id="1.20.1640.10">
    <property type="entry name" value="Multidrug efflux transporter AcrB transmembrane domain"/>
    <property type="match status" value="2"/>
</dbReference>
<feature type="transmembrane region" description="Helical" evidence="1">
    <location>
        <begin position="531"/>
        <end position="548"/>
    </location>
</feature>
<dbReference type="GO" id="GO:0005886">
    <property type="term" value="C:plasma membrane"/>
    <property type="evidence" value="ECO:0007669"/>
    <property type="project" value="TreeGrafter"/>
</dbReference>
<dbReference type="Proteomes" id="UP000028006">
    <property type="component" value="Unassembled WGS sequence"/>
</dbReference>
<dbReference type="AlphaFoldDB" id="A0A081NB32"/>
<evidence type="ECO:0000256" key="1">
    <source>
        <dbReference type="SAM" id="Phobius"/>
    </source>
</evidence>
<accession>A0A081NB32</accession>
<dbReference type="PANTHER" id="PTHR32063:SF0">
    <property type="entry name" value="SWARMING MOTILITY PROTEIN SWRC"/>
    <property type="match status" value="1"/>
</dbReference>
<dbReference type="PANTHER" id="PTHR32063">
    <property type="match status" value="1"/>
</dbReference>
<feature type="transmembrane region" description="Helical" evidence="1">
    <location>
        <begin position="905"/>
        <end position="926"/>
    </location>
</feature>